<dbReference type="SUPFAM" id="SSF88659">
    <property type="entry name" value="Sigma3 and sigma4 domains of RNA polymerase sigma factors"/>
    <property type="match status" value="1"/>
</dbReference>
<dbReference type="InterPro" id="IPR036388">
    <property type="entry name" value="WH-like_DNA-bd_sf"/>
</dbReference>
<dbReference type="InterPro" id="IPR011517">
    <property type="entry name" value="RNA_pol_sigma70_ECF-like"/>
</dbReference>
<dbReference type="STRING" id="1280950.HJO_02000"/>
<dbReference type="InterPro" id="IPR014284">
    <property type="entry name" value="RNA_pol_sigma-70_dom"/>
</dbReference>
<proteinExistence type="predicted"/>
<feature type="domain" description="RNA polymerase sigma-70 ECF-like HTH" evidence="1">
    <location>
        <begin position="21"/>
        <end position="181"/>
    </location>
</feature>
<dbReference type="Proteomes" id="UP000025171">
    <property type="component" value="Unassembled WGS sequence"/>
</dbReference>
<reference evidence="2 3" key="1">
    <citation type="journal article" date="2014" name="Antonie Van Leeuwenhoek">
        <title>Hyphomonas beringensis sp. nov. and Hyphomonas chukchiensis sp. nov., isolated from surface seawater of the Bering Sea and Chukchi Sea.</title>
        <authorList>
            <person name="Li C."/>
            <person name="Lai Q."/>
            <person name="Li G."/>
            <person name="Dong C."/>
            <person name="Wang J."/>
            <person name="Liao Y."/>
            <person name="Shao Z."/>
        </authorList>
    </citation>
    <scope>NUCLEOTIDE SEQUENCE [LARGE SCALE GENOMIC DNA]</scope>
    <source>
        <strain evidence="2 3">MHS-2</strain>
    </source>
</reference>
<accession>A0A059FTX0</accession>
<evidence type="ECO:0000313" key="2">
    <source>
        <dbReference type="EMBL" id="KCZ94109.1"/>
    </source>
</evidence>
<dbReference type="InterPro" id="IPR013324">
    <property type="entry name" value="RNA_pol_sigma_r3/r4-like"/>
</dbReference>
<dbReference type="PATRIC" id="fig|1280950.3.peg.410"/>
<dbReference type="eggNOG" id="COG1595">
    <property type="taxonomic scope" value="Bacteria"/>
</dbReference>
<organism evidence="2 3">
    <name type="scientific">Hyphomonas johnsonii MHS-2</name>
    <dbReference type="NCBI Taxonomy" id="1280950"/>
    <lineage>
        <taxon>Bacteria</taxon>
        <taxon>Pseudomonadati</taxon>
        <taxon>Pseudomonadota</taxon>
        <taxon>Alphaproteobacteria</taxon>
        <taxon>Hyphomonadales</taxon>
        <taxon>Hyphomonadaceae</taxon>
        <taxon>Hyphomonas</taxon>
    </lineage>
</organism>
<dbReference type="AlphaFoldDB" id="A0A059FTX0"/>
<protein>
    <submittedName>
        <fullName evidence="2">ECF sigma factor family protein</fullName>
    </submittedName>
</protein>
<gene>
    <name evidence="2" type="ORF">HJO_02000</name>
</gene>
<sequence>MTIMPANHAPKEPTSHSLSLSEELLAETYDVLRRIASRQLGRQRPSATLNTTMIVHEAWLKLSTDSGRRFADRNHYLATASRAMRQVLVDHARRKLAEKRGAGAEHVNIDDYQIPGSTAETQILDVDAALAALARKAPDLERIVECRFFAGFTVEETAHALGRSVRTVERDWARARTYLAEFLDSQT</sequence>
<evidence type="ECO:0000313" key="3">
    <source>
        <dbReference type="Proteomes" id="UP000025171"/>
    </source>
</evidence>
<dbReference type="NCBIfam" id="TIGR02937">
    <property type="entry name" value="sigma70-ECF"/>
    <property type="match status" value="1"/>
</dbReference>
<dbReference type="Pfam" id="PF07638">
    <property type="entry name" value="Sigma70_ECF"/>
    <property type="match status" value="1"/>
</dbReference>
<keyword evidence="3" id="KW-1185">Reference proteome</keyword>
<dbReference type="OrthoDB" id="128473at2"/>
<dbReference type="NCBIfam" id="TIGR02999">
    <property type="entry name" value="Sig-70_X6"/>
    <property type="match status" value="1"/>
</dbReference>
<dbReference type="GO" id="GO:0003700">
    <property type="term" value="F:DNA-binding transcription factor activity"/>
    <property type="evidence" value="ECO:0007669"/>
    <property type="project" value="InterPro"/>
</dbReference>
<dbReference type="Gene3D" id="1.10.10.10">
    <property type="entry name" value="Winged helix-like DNA-binding domain superfamily/Winged helix DNA-binding domain"/>
    <property type="match status" value="1"/>
</dbReference>
<dbReference type="InterPro" id="IPR053812">
    <property type="entry name" value="HTH_Sigma70_ECF-like"/>
</dbReference>
<evidence type="ECO:0000259" key="1">
    <source>
        <dbReference type="Pfam" id="PF07638"/>
    </source>
</evidence>
<name>A0A059FTX0_9PROT</name>
<comment type="caution">
    <text evidence="2">The sequence shown here is derived from an EMBL/GenBank/DDBJ whole genome shotgun (WGS) entry which is preliminary data.</text>
</comment>
<dbReference type="EMBL" id="ARYK01000001">
    <property type="protein sequence ID" value="KCZ94109.1"/>
    <property type="molecule type" value="Genomic_DNA"/>
</dbReference>
<dbReference type="GO" id="GO:0006352">
    <property type="term" value="P:DNA-templated transcription initiation"/>
    <property type="evidence" value="ECO:0007669"/>
    <property type="project" value="InterPro"/>
</dbReference>